<evidence type="ECO:0000313" key="2">
    <source>
        <dbReference type="EMBL" id="MSS17051.1"/>
    </source>
</evidence>
<dbReference type="Proteomes" id="UP000483362">
    <property type="component" value="Unassembled WGS sequence"/>
</dbReference>
<proteinExistence type="predicted"/>
<accession>A0A6L5X9Y1</accession>
<dbReference type="EMBL" id="VULT01000005">
    <property type="protein sequence ID" value="MSS17051.1"/>
    <property type="molecule type" value="Genomic_DNA"/>
</dbReference>
<name>A0A6L5X9Y1_9BACT</name>
<evidence type="ECO:0000313" key="3">
    <source>
        <dbReference type="Proteomes" id="UP000483362"/>
    </source>
</evidence>
<feature type="signal peptide" evidence="1">
    <location>
        <begin position="1"/>
        <end position="22"/>
    </location>
</feature>
<comment type="caution">
    <text evidence="2">The sequence shown here is derived from an EMBL/GenBank/DDBJ whole genome shotgun (WGS) entry which is preliminary data.</text>
</comment>
<sequence length="264" mass="28991">MNHLIHHLAAALLAILPVLATAQTGYASLDGNAGQKPASQKSTPADAILVSSDYDYGIYLGAGGVFPTSRTADYFKGCAVFQIGLTGSYDNFRLKTDVHFGQPSFKQSNMWDVKDAQGHDLLHNSNADASYLGWSAQVGYTVWQGNRVAVTPNVGCYYSKYSWDVDSLKWGVDEQGKEFYQKGKTWKEKKHSWGFIASIDIDIQLSSTVTATPFMGNGDKRFTSSLRISPFITYANYSKHTPVMKGCTVGFTVSYLGLLRSLSM</sequence>
<keyword evidence="1" id="KW-0732">Signal</keyword>
<keyword evidence="3" id="KW-1185">Reference proteome</keyword>
<organism evidence="2 3">
    <name type="scientific">Sodaliphilus pleomorphus</name>
    <dbReference type="NCBI Taxonomy" id="2606626"/>
    <lineage>
        <taxon>Bacteria</taxon>
        <taxon>Pseudomonadati</taxon>
        <taxon>Bacteroidota</taxon>
        <taxon>Bacteroidia</taxon>
        <taxon>Bacteroidales</taxon>
        <taxon>Muribaculaceae</taxon>
        <taxon>Sodaliphilus</taxon>
    </lineage>
</organism>
<gene>
    <name evidence="2" type="ORF">FYJ29_04635</name>
</gene>
<dbReference type="RefSeq" id="WP_154327548.1">
    <property type="nucleotide sequence ID" value="NZ_CP045696.1"/>
</dbReference>
<protein>
    <submittedName>
        <fullName evidence="2">Uncharacterized protein</fullName>
    </submittedName>
</protein>
<evidence type="ECO:0000256" key="1">
    <source>
        <dbReference type="SAM" id="SignalP"/>
    </source>
</evidence>
<reference evidence="2 3" key="1">
    <citation type="submission" date="2019-08" db="EMBL/GenBank/DDBJ databases">
        <title>In-depth cultivation of the pig gut microbiome towards novel bacterial diversity and tailored functional studies.</title>
        <authorList>
            <person name="Wylensek D."/>
            <person name="Hitch T.C.A."/>
            <person name="Clavel T."/>
        </authorList>
    </citation>
    <scope>NUCLEOTIDE SEQUENCE [LARGE SCALE GENOMIC DNA]</scope>
    <source>
        <strain evidence="2 3">Oil-RF-744-WCA-WT-10</strain>
    </source>
</reference>
<feature type="chain" id="PRO_5026814982" evidence="1">
    <location>
        <begin position="23"/>
        <end position="264"/>
    </location>
</feature>
<dbReference type="AlphaFoldDB" id="A0A6L5X9Y1"/>